<gene>
    <name evidence="2" type="ORF">NA57DRAFT_55620</name>
</gene>
<organism evidence="2 3">
    <name type="scientific">Rhizodiscina lignyota</name>
    <dbReference type="NCBI Taxonomy" id="1504668"/>
    <lineage>
        <taxon>Eukaryota</taxon>
        <taxon>Fungi</taxon>
        <taxon>Dikarya</taxon>
        <taxon>Ascomycota</taxon>
        <taxon>Pezizomycotina</taxon>
        <taxon>Dothideomycetes</taxon>
        <taxon>Pleosporomycetidae</taxon>
        <taxon>Aulographales</taxon>
        <taxon>Rhizodiscinaceae</taxon>
        <taxon>Rhizodiscina</taxon>
    </lineage>
</organism>
<dbReference type="InterPro" id="IPR030547">
    <property type="entry name" value="XRCC2"/>
</dbReference>
<dbReference type="GO" id="GO:0000400">
    <property type="term" value="F:four-way junction DNA binding"/>
    <property type="evidence" value="ECO:0007669"/>
    <property type="project" value="TreeGrafter"/>
</dbReference>
<dbReference type="PANTHER" id="PTHR46644:SF2">
    <property type="entry name" value="DNA REPAIR PROTEIN XRCC2"/>
    <property type="match status" value="1"/>
</dbReference>
<proteinExistence type="predicted"/>
<dbReference type="GO" id="GO:0000724">
    <property type="term" value="P:double-strand break repair via homologous recombination"/>
    <property type="evidence" value="ECO:0007669"/>
    <property type="project" value="InterPro"/>
</dbReference>
<dbReference type="Gene3D" id="3.40.50.300">
    <property type="entry name" value="P-loop containing nucleotide triphosphate hydrolases"/>
    <property type="match status" value="1"/>
</dbReference>
<keyword evidence="3" id="KW-1185">Reference proteome</keyword>
<dbReference type="GO" id="GO:0042148">
    <property type="term" value="P:DNA strand invasion"/>
    <property type="evidence" value="ECO:0007669"/>
    <property type="project" value="TreeGrafter"/>
</dbReference>
<dbReference type="OrthoDB" id="420422at2759"/>
<dbReference type="AlphaFoldDB" id="A0A9P4II25"/>
<dbReference type="GO" id="GO:0033063">
    <property type="term" value="C:Rad51B-Rad51C-Rad51D-XRCC2 complex"/>
    <property type="evidence" value="ECO:0007669"/>
    <property type="project" value="InterPro"/>
</dbReference>
<dbReference type="EMBL" id="ML978125">
    <property type="protein sequence ID" value="KAF2099675.1"/>
    <property type="molecule type" value="Genomic_DNA"/>
</dbReference>
<protein>
    <recommendedName>
        <fullName evidence="4">DNA recombination and repair protein Rad51-like C-terminal domain-containing protein</fullName>
    </recommendedName>
</protein>
<dbReference type="GO" id="GO:0005657">
    <property type="term" value="C:replication fork"/>
    <property type="evidence" value="ECO:0007669"/>
    <property type="project" value="InterPro"/>
</dbReference>
<evidence type="ECO:0008006" key="4">
    <source>
        <dbReference type="Google" id="ProtNLM"/>
    </source>
</evidence>
<evidence type="ECO:0000313" key="2">
    <source>
        <dbReference type="EMBL" id="KAF2099675.1"/>
    </source>
</evidence>
<feature type="region of interest" description="Disordered" evidence="1">
    <location>
        <begin position="157"/>
        <end position="180"/>
    </location>
</feature>
<name>A0A9P4II25_9PEZI</name>
<evidence type="ECO:0000256" key="1">
    <source>
        <dbReference type="SAM" id="MobiDB-lite"/>
    </source>
</evidence>
<evidence type="ECO:0000313" key="3">
    <source>
        <dbReference type="Proteomes" id="UP000799772"/>
    </source>
</evidence>
<sequence length="399" mass="44534">MSAQELGKRLLGEVVEVGLDELFREIRHLHDNDGQNYFNIPIIDNLLNEMDQRASNPRPVAEHASENAFASSPGHPTALAQTTNIRKRRPIVELTSSRTGAGTTHLLYLIAALAVLPHGLQGTTIGGKDTAIVIIDTDDRFDVQRFARLMNAHISSVCEESTKDGSSPPNSPQQEHQSPDEVIQRSLEHVHIFRPQSLPSLVATVTSLESYLFDFSAHLSSRKQLGTIILDSASAFYWQHRSDEEAARFRATERGSSVPKGKSELSVYGRLLKALEKAQDIFDCSVVYTSQSSPISVTSDNNVGGFRVLTDPPRVLRQLLPPAWTSFPALTLFLERENAVQFVHGMCVEEAWPERKMRQDIVEKGRFVAVPGNDIQKRRFTFTITDEGCVFEDLQEEKT</sequence>
<dbReference type="PANTHER" id="PTHR46644">
    <property type="entry name" value="DNA REPAIR PROTEIN XRCC2"/>
    <property type="match status" value="1"/>
</dbReference>
<dbReference type="InterPro" id="IPR027417">
    <property type="entry name" value="P-loop_NTPase"/>
</dbReference>
<dbReference type="Proteomes" id="UP000799772">
    <property type="component" value="Unassembled WGS sequence"/>
</dbReference>
<comment type="caution">
    <text evidence="2">The sequence shown here is derived from an EMBL/GenBank/DDBJ whole genome shotgun (WGS) entry which is preliminary data.</text>
</comment>
<dbReference type="CDD" id="cd19490">
    <property type="entry name" value="XRCC2"/>
    <property type="match status" value="1"/>
</dbReference>
<reference evidence="2" key="1">
    <citation type="journal article" date="2020" name="Stud. Mycol.">
        <title>101 Dothideomycetes genomes: a test case for predicting lifestyles and emergence of pathogens.</title>
        <authorList>
            <person name="Haridas S."/>
            <person name="Albert R."/>
            <person name="Binder M."/>
            <person name="Bloem J."/>
            <person name="Labutti K."/>
            <person name="Salamov A."/>
            <person name="Andreopoulos B."/>
            <person name="Baker S."/>
            <person name="Barry K."/>
            <person name="Bills G."/>
            <person name="Bluhm B."/>
            <person name="Cannon C."/>
            <person name="Castanera R."/>
            <person name="Culley D."/>
            <person name="Daum C."/>
            <person name="Ezra D."/>
            <person name="Gonzalez J."/>
            <person name="Henrissat B."/>
            <person name="Kuo A."/>
            <person name="Liang C."/>
            <person name="Lipzen A."/>
            <person name="Lutzoni F."/>
            <person name="Magnuson J."/>
            <person name="Mondo S."/>
            <person name="Nolan M."/>
            <person name="Ohm R."/>
            <person name="Pangilinan J."/>
            <person name="Park H.-J."/>
            <person name="Ramirez L."/>
            <person name="Alfaro M."/>
            <person name="Sun H."/>
            <person name="Tritt A."/>
            <person name="Yoshinaga Y."/>
            <person name="Zwiers L.-H."/>
            <person name="Turgeon B."/>
            <person name="Goodwin S."/>
            <person name="Spatafora J."/>
            <person name="Crous P."/>
            <person name="Grigoriev I."/>
        </authorList>
    </citation>
    <scope>NUCLEOTIDE SEQUENCE</scope>
    <source>
        <strain evidence="2">CBS 133067</strain>
    </source>
</reference>
<dbReference type="SUPFAM" id="SSF52540">
    <property type="entry name" value="P-loop containing nucleoside triphosphate hydrolases"/>
    <property type="match status" value="1"/>
</dbReference>
<accession>A0A9P4II25</accession>
<feature type="compositionally biased region" description="Polar residues" evidence="1">
    <location>
        <begin position="164"/>
        <end position="176"/>
    </location>
</feature>
<dbReference type="GO" id="GO:0005815">
    <property type="term" value="C:microtubule organizing center"/>
    <property type="evidence" value="ECO:0007669"/>
    <property type="project" value="TreeGrafter"/>
</dbReference>